<dbReference type="AlphaFoldDB" id="A0A7W3LI84"/>
<gene>
    <name evidence="3" type="ORF">HNR61_000235</name>
</gene>
<feature type="domain" description="MDMPI C-terminal" evidence="1">
    <location>
        <begin position="161"/>
        <end position="259"/>
    </location>
</feature>
<proteinExistence type="predicted"/>
<feature type="domain" description="Mycothiol-dependent maleylpyruvate isomerase metal-binding" evidence="2">
    <location>
        <begin position="7"/>
        <end position="148"/>
    </location>
</feature>
<dbReference type="PANTHER" id="PTHR40758">
    <property type="entry name" value="CONSERVED PROTEIN"/>
    <property type="match status" value="1"/>
</dbReference>
<organism evidence="3 4">
    <name type="scientific">Actinomadura namibiensis</name>
    <dbReference type="NCBI Taxonomy" id="182080"/>
    <lineage>
        <taxon>Bacteria</taxon>
        <taxon>Bacillati</taxon>
        <taxon>Actinomycetota</taxon>
        <taxon>Actinomycetes</taxon>
        <taxon>Streptosporangiales</taxon>
        <taxon>Thermomonosporaceae</taxon>
        <taxon>Actinomadura</taxon>
    </lineage>
</organism>
<dbReference type="PANTHER" id="PTHR40758:SF1">
    <property type="entry name" value="CONSERVED PROTEIN"/>
    <property type="match status" value="1"/>
</dbReference>
<dbReference type="Proteomes" id="UP000572680">
    <property type="component" value="Unassembled WGS sequence"/>
</dbReference>
<comment type="caution">
    <text evidence="3">The sequence shown here is derived from an EMBL/GenBank/DDBJ whole genome shotgun (WGS) entry which is preliminary data.</text>
</comment>
<dbReference type="Pfam" id="PF11716">
    <property type="entry name" value="MDMPI_N"/>
    <property type="match status" value="1"/>
</dbReference>
<evidence type="ECO:0000259" key="1">
    <source>
        <dbReference type="Pfam" id="PF07398"/>
    </source>
</evidence>
<dbReference type="InterPro" id="IPR034660">
    <property type="entry name" value="DinB/YfiT-like"/>
</dbReference>
<dbReference type="InterPro" id="IPR017517">
    <property type="entry name" value="Maleyloyr_isom"/>
</dbReference>
<protein>
    <submittedName>
        <fullName evidence="3">Uncharacterized protein (TIGR03083 family)</fullName>
    </submittedName>
</protein>
<reference evidence="3 4" key="1">
    <citation type="submission" date="2020-08" db="EMBL/GenBank/DDBJ databases">
        <title>Genomic Encyclopedia of Type Strains, Phase IV (KMG-IV): sequencing the most valuable type-strain genomes for metagenomic binning, comparative biology and taxonomic classification.</title>
        <authorList>
            <person name="Goeker M."/>
        </authorList>
    </citation>
    <scope>NUCLEOTIDE SEQUENCE [LARGE SCALE GENOMIC DNA]</scope>
    <source>
        <strain evidence="3 4">DSM 44197</strain>
    </source>
</reference>
<sequence>MDHAAHFRREVEAFEAAVRPLAGRGDAPLVPSCPEWTVSDLVVHLGWVHRRVAAIIRDRRDTPPELTDTALFGLPEDHAHWPDPRDTPNHGPLLAEVVDWFAEGAAGLAELLAGTAPDVRVWTWSREQSVGFWRRMQTIEAAVHRWDAENAVGAARPLDGEPAADMVPQTFEVMVPARREWRKAPAGEGETYRFRRSDGPEAWTVRFDGDEVRLGRDDGGDGDRDVEVVGSASDLALFLWGRIPAERLEVRGDPAALERYFALAPPV</sequence>
<dbReference type="InterPro" id="IPR024344">
    <property type="entry name" value="MDMPI_metal-binding"/>
</dbReference>
<dbReference type="InterPro" id="IPR036527">
    <property type="entry name" value="SCP2_sterol-bd_dom_sf"/>
</dbReference>
<dbReference type="GO" id="GO:0046872">
    <property type="term" value="F:metal ion binding"/>
    <property type="evidence" value="ECO:0007669"/>
    <property type="project" value="InterPro"/>
</dbReference>
<name>A0A7W3LI84_ACTNM</name>
<dbReference type="SUPFAM" id="SSF55718">
    <property type="entry name" value="SCP-like"/>
    <property type="match status" value="1"/>
</dbReference>
<evidence type="ECO:0000313" key="3">
    <source>
        <dbReference type="EMBL" id="MBA8948637.1"/>
    </source>
</evidence>
<dbReference type="Pfam" id="PF07398">
    <property type="entry name" value="MDMPI_C"/>
    <property type="match status" value="1"/>
</dbReference>
<keyword evidence="4" id="KW-1185">Reference proteome</keyword>
<dbReference type="SUPFAM" id="SSF109854">
    <property type="entry name" value="DinB/YfiT-like putative metalloenzymes"/>
    <property type="match status" value="1"/>
</dbReference>
<dbReference type="RefSeq" id="WP_182841246.1">
    <property type="nucleotide sequence ID" value="NZ_BAAALP010000015.1"/>
</dbReference>
<dbReference type="InterPro" id="IPR010872">
    <property type="entry name" value="MDMPI_C-term_domain"/>
</dbReference>
<dbReference type="Gene3D" id="1.20.120.450">
    <property type="entry name" value="dinb family like domain"/>
    <property type="match status" value="1"/>
</dbReference>
<evidence type="ECO:0000259" key="2">
    <source>
        <dbReference type="Pfam" id="PF11716"/>
    </source>
</evidence>
<dbReference type="GO" id="GO:0005886">
    <property type="term" value="C:plasma membrane"/>
    <property type="evidence" value="ECO:0007669"/>
    <property type="project" value="TreeGrafter"/>
</dbReference>
<dbReference type="EMBL" id="JACJIA010000001">
    <property type="protein sequence ID" value="MBA8948637.1"/>
    <property type="molecule type" value="Genomic_DNA"/>
</dbReference>
<evidence type="ECO:0000313" key="4">
    <source>
        <dbReference type="Proteomes" id="UP000572680"/>
    </source>
</evidence>
<dbReference type="NCBIfam" id="TIGR03083">
    <property type="entry name" value="maleylpyruvate isomerase family mycothiol-dependent enzyme"/>
    <property type="match status" value="1"/>
</dbReference>
<accession>A0A7W3LI84</accession>